<keyword evidence="5 10" id="KW-0547">Nucleotide-binding</keyword>
<evidence type="ECO:0000256" key="11">
    <source>
        <dbReference type="RuleBase" id="RU000304"/>
    </source>
</evidence>
<keyword evidence="9" id="KW-0449">Lipoprotein</keyword>
<dbReference type="PROSITE" id="PS00108">
    <property type="entry name" value="PROTEIN_KINASE_ST"/>
    <property type="match status" value="1"/>
</dbReference>
<keyword evidence="2" id="KW-1003">Cell membrane</keyword>
<organism evidence="14">
    <name type="scientific">Brassica napus</name>
    <name type="common">Rape</name>
    <dbReference type="NCBI Taxonomy" id="3708"/>
    <lineage>
        <taxon>Eukaryota</taxon>
        <taxon>Viridiplantae</taxon>
        <taxon>Streptophyta</taxon>
        <taxon>Embryophyta</taxon>
        <taxon>Tracheophyta</taxon>
        <taxon>Spermatophyta</taxon>
        <taxon>Magnoliopsida</taxon>
        <taxon>eudicotyledons</taxon>
        <taxon>Gunneridae</taxon>
        <taxon>Pentapetalae</taxon>
        <taxon>rosids</taxon>
        <taxon>malvids</taxon>
        <taxon>Brassicales</taxon>
        <taxon>Brassicaceae</taxon>
        <taxon>Brassiceae</taxon>
        <taxon>Brassica</taxon>
    </lineage>
</organism>
<evidence type="ECO:0000256" key="3">
    <source>
        <dbReference type="ARBA" id="ARBA00022527"/>
    </source>
</evidence>
<keyword evidence="4" id="KW-0808">Transferase</keyword>
<feature type="region of interest" description="Disordered" evidence="12">
    <location>
        <begin position="16"/>
        <end position="49"/>
    </location>
</feature>
<evidence type="ECO:0000256" key="4">
    <source>
        <dbReference type="ARBA" id="ARBA00022679"/>
    </source>
</evidence>
<evidence type="ECO:0000256" key="10">
    <source>
        <dbReference type="PROSITE-ProRule" id="PRU10141"/>
    </source>
</evidence>
<evidence type="ECO:0000256" key="5">
    <source>
        <dbReference type="ARBA" id="ARBA00022741"/>
    </source>
</evidence>
<evidence type="ECO:0000256" key="6">
    <source>
        <dbReference type="ARBA" id="ARBA00022777"/>
    </source>
</evidence>
<dbReference type="InterPro" id="IPR011009">
    <property type="entry name" value="Kinase-like_dom_sf"/>
</dbReference>
<evidence type="ECO:0000256" key="7">
    <source>
        <dbReference type="ARBA" id="ARBA00022840"/>
    </source>
</evidence>
<evidence type="ECO:0000256" key="9">
    <source>
        <dbReference type="ARBA" id="ARBA00023288"/>
    </source>
</evidence>
<accession>A0A816X9B6</accession>
<dbReference type="SMART" id="SM00220">
    <property type="entry name" value="S_TKc"/>
    <property type="match status" value="1"/>
</dbReference>
<comment type="similarity">
    <text evidence="11">Belongs to the protein kinase superfamily.</text>
</comment>
<name>A0A816X9B6_BRANA</name>
<dbReference type="Gene3D" id="3.30.200.20">
    <property type="entry name" value="Phosphorylase Kinase, domain 1"/>
    <property type="match status" value="1"/>
</dbReference>
<proteinExistence type="inferred from homology"/>
<feature type="domain" description="Protein kinase" evidence="13">
    <location>
        <begin position="71"/>
        <end position="381"/>
    </location>
</feature>
<dbReference type="AlphaFoldDB" id="A0A816X9B6"/>
<dbReference type="CDD" id="cd14066">
    <property type="entry name" value="STKc_IRAK"/>
    <property type="match status" value="1"/>
</dbReference>
<dbReference type="FunFam" id="1.10.510.10:FF:000095">
    <property type="entry name" value="protein STRUBBELIG-RECEPTOR FAMILY 8"/>
    <property type="match status" value="1"/>
</dbReference>
<dbReference type="InterPro" id="IPR000719">
    <property type="entry name" value="Prot_kinase_dom"/>
</dbReference>
<dbReference type="PROSITE" id="PS00107">
    <property type="entry name" value="PROTEIN_KINASE_ATP"/>
    <property type="match status" value="1"/>
</dbReference>
<evidence type="ECO:0000256" key="12">
    <source>
        <dbReference type="SAM" id="MobiDB-lite"/>
    </source>
</evidence>
<comment type="subcellular location">
    <subcellularLocation>
        <location evidence="1">Cell membrane</location>
        <topology evidence="1">Lipid-anchor</topology>
    </subcellularLocation>
</comment>
<dbReference type="InterPro" id="IPR008271">
    <property type="entry name" value="Ser/Thr_kinase_AS"/>
</dbReference>
<evidence type="ECO:0000256" key="8">
    <source>
        <dbReference type="ARBA" id="ARBA00023136"/>
    </source>
</evidence>
<keyword evidence="8" id="KW-0472">Membrane</keyword>
<keyword evidence="3 11" id="KW-0723">Serine/threonine-protein kinase</keyword>
<evidence type="ECO:0000259" key="13">
    <source>
        <dbReference type="PROSITE" id="PS50011"/>
    </source>
</evidence>
<dbReference type="GO" id="GO:0004674">
    <property type="term" value="F:protein serine/threonine kinase activity"/>
    <property type="evidence" value="ECO:0007669"/>
    <property type="project" value="UniProtKB-KW"/>
</dbReference>
<dbReference type="Pfam" id="PF07714">
    <property type="entry name" value="PK_Tyr_Ser-Thr"/>
    <property type="match status" value="1"/>
</dbReference>
<dbReference type="PANTHER" id="PTHR47985:SF9">
    <property type="entry name" value="PROTEIN KINASE DOMAIN-CONTAINING PROTEIN"/>
    <property type="match status" value="1"/>
</dbReference>
<sequence length="446" mass="49862">MAFCLCFGLRPKRNKVENQEPVSVQESIPDQPSSSSANPATSSSDPEALLPPPQKIKKFSYLQLATATNNFSLDARIGQGGFGDVFKGELEIDGQLKDVAVKMLGRSSIQGNKEFIVEVLMLSMLRNKNLVKLYGYCCEGDQRCLVYEYMPLGSVEDNIHCKTKNKTILHPQETKFIIQYLFFFSDIRSAQEVLDLSTRMKIALGAAKGLAYLHNDSKPIVIYRDMKTANILLDHGFEPKLSDFGLAKIGPNEGMSHVTTRVMGTLGYCAPEYAATGQLTLQSDIYSFGVVLLELITGRKPIGDSTMGAQRLLVRWALPYFRNLNIRKIADPMLGIQGDPYLEEAVRRAVQLAYMCLRERAKARPTIREVVEALEVLVEYIARKDKGNDIRYGRGVDKGKKVEGSTVNEGDEGLERDRYVSDAKRWAKGCTRAERRKSKVADTFFA</sequence>
<evidence type="ECO:0000256" key="2">
    <source>
        <dbReference type="ARBA" id="ARBA00022475"/>
    </source>
</evidence>
<feature type="binding site" evidence="10">
    <location>
        <position position="102"/>
    </location>
    <ligand>
        <name>ATP</name>
        <dbReference type="ChEBI" id="CHEBI:30616"/>
    </ligand>
</feature>
<keyword evidence="6" id="KW-0418">Kinase</keyword>
<keyword evidence="7 10" id="KW-0067">ATP-binding</keyword>
<dbReference type="OrthoDB" id="4062651at2759"/>
<protein>
    <submittedName>
        <fullName evidence="14">(rape) hypothetical protein</fullName>
    </submittedName>
</protein>
<dbReference type="Proteomes" id="UP001295469">
    <property type="component" value="Chromosome A02"/>
</dbReference>
<evidence type="ECO:0000313" key="14">
    <source>
        <dbReference type="EMBL" id="CAF2143514.1"/>
    </source>
</evidence>
<dbReference type="PROSITE" id="PS50011">
    <property type="entry name" value="PROTEIN_KINASE_DOM"/>
    <property type="match status" value="1"/>
</dbReference>
<dbReference type="FunFam" id="3.30.200.20:FF:000162">
    <property type="entry name" value="Adenine nucleotide alpha hydrolase-like domain kinase"/>
    <property type="match status" value="1"/>
</dbReference>
<feature type="compositionally biased region" description="Low complexity" evidence="12">
    <location>
        <begin position="32"/>
        <end position="44"/>
    </location>
</feature>
<dbReference type="SUPFAM" id="SSF56112">
    <property type="entry name" value="Protein kinase-like (PK-like)"/>
    <property type="match status" value="1"/>
</dbReference>
<dbReference type="EMBL" id="HG994356">
    <property type="protein sequence ID" value="CAF2143514.1"/>
    <property type="molecule type" value="Genomic_DNA"/>
</dbReference>
<dbReference type="SMR" id="A0A816X9B6"/>
<dbReference type="PANTHER" id="PTHR47985">
    <property type="entry name" value="OS07G0668900 PROTEIN"/>
    <property type="match status" value="1"/>
</dbReference>
<evidence type="ECO:0000256" key="1">
    <source>
        <dbReference type="ARBA" id="ARBA00004193"/>
    </source>
</evidence>
<dbReference type="GO" id="GO:0005524">
    <property type="term" value="F:ATP binding"/>
    <property type="evidence" value="ECO:0007669"/>
    <property type="project" value="UniProtKB-UniRule"/>
</dbReference>
<dbReference type="InterPro" id="IPR001245">
    <property type="entry name" value="Ser-Thr/Tyr_kinase_cat_dom"/>
</dbReference>
<dbReference type="GO" id="GO:0005886">
    <property type="term" value="C:plasma membrane"/>
    <property type="evidence" value="ECO:0007669"/>
    <property type="project" value="UniProtKB-SubCell"/>
</dbReference>
<reference evidence="14" key="1">
    <citation type="submission" date="2021-01" db="EMBL/GenBank/DDBJ databases">
        <authorList>
            <consortium name="Genoscope - CEA"/>
            <person name="William W."/>
        </authorList>
    </citation>
    <scope>NUCLEOTIDE SEQUENCE</scope>
</reference>
<feature type="compositionally biased region" description="Polar residues" evidence="12">
    <location>
        <begin position="20"/>
        <end position="31"/>
    </location>
</feature>
<dbReference type="Gene3D" id="1.10.510.10">
    <property type="entry name" value="Transferase(Phosphotransferase) domain 1"/>
    <property type="match status" value="1"/>
</dbReference>
<dbReference type="InterPro" id="IPR017441">
    <property type="entry name" value="Protein_kinase_ATP_BS"/>
</dbReference>
<gene>
    <name evidence="14" type="ORF">DARMORV10_A02P34910.1</name>
</gene>